<dbReference type="AlphaFoldDB" id="A0A699UTL3"/>
<sequence>EHGPSTGPDRPRPDWAEDRVGPKCRTEDRTEMVPSSPGRSSVRLGESMRASMMNPRCENVANVEENVWSNKDARVSPMRSVFNITEEKGAVRKDYFEDASNDNVTGS</sequence>
<feature type="compositionally biased region" description="Basic and acidic residues" evidence="1">
    <location>
        <begin position="1"/>
        <end position="31"/>
    </location>
</feature>
<feature type="region of interest" description="Disordered" evidence="1">
    <location>
        <begin position="1"/>
        <end position="44"/>
    </location>
</feature>
<evidence type="ECO:0000256" key="1">
    <source>
        <dbReference type="SAM" id="MobiDB-lite"/>
    </source>
</evidence>
<accession>A0A699UTL3</accession>
<comment type="caution">
    <text evidence="2">The sequence shown here is derived from an EMBL/GenBank/DDBJ whole genome shotgun (WGS) entry which is preliminary data.</text>
</comment>
<organism evidence="2">
    <name type="scientific">Tanacetum cinerariifolium</name>
    <name type="common">Dalmatian daisy</name>
    <name type="synonym">Chrysanthemum cinerariifolium</name>
    <dbReference type="NCBI Taxonomy" id="118510"/>
    <lineage>
        <taxon>Eukaryota</taxon>
        <taxon>Viridiplantae</taxon>
        <taxon>Streptophyta</taxon>
        <taxon>Embryophyta</taxon>
        <taxon>Tracheophyta</taxon>
        <taxon>Spermatophyta</taxon>
        <taxon>Magnoliopsida</taxon>
        <taxon>eudicotyledons</taxon>
        <taxon>Gunneridae</taxon>
        <taxon>Pentapetalae</taxon>
        <taxon>asterids</taxon>
        <taxon>campanulids</taxon>
        <taxon>Asterales</taxon>
        <taxon>Asteraceae</taxon>
        <taxon>Asteroideae</taxon>
        <taxon>Anthemideae</taxon>
        <taxon>Anthemidinae</taxon>
        <taxon>Tanacetum</taxon>
    </lineage>
</organism>
<feature type="non-terminal residue" evidence="2">
    <location>
        <position position="1"/>
    </location>
</feature>
<protein>
    <submittedName>
        <fullName evidence="2">Uncharacterized protein</fullName>
    </submittedName>
</protein>
<proteinExistence type="predicted"/>
<name>A0A699UTL3_TANCI</name>
<reference evidence="2" key="1">
    <citation type="journal article" date="2019" name="Sci. Rep.">
        <title>Draft genome of Tanacetum cinerariifolium, the natural source of mosquito coil.</title>
        <authorList>
            <person name="Yamashiro T."/>
            <person name="Shiraishi A."/>
            <person name="Satake H."/>
            <person name="Nakayama K."/>
        </authorList>
    </citation>
    <scope>NUCLEOTIDE SEQUENCE</scope>
</reference>
<gene>
    <name evidence="2" type="ORF">Tci_897402</name>
</gene>
<evidence type="ECO:0000313" key="2">
    <source>
        <dbReference type="EMBL" id="GFD25433.1"/>
    </source>
</evidence>
<feature type="non-terminal residue" evidence="2">
    <location>
        <position position="107"/>
    </location>
</feature>
<dbReference type="EMBL" id="BKCJ011360643">
    <property type="protein sequence ID" value="GFD25433.1"/>
    <property type="molecule type" value="Genomic_DNA"/>
</dbReference>